<keyword evidence="1" id="KW-0812">Transmembrane</keyword>
<accession>A0A224XHP7</accession>
<feature type="transmembrane region" description="Helical" evidence="1">
    <location>
        <begin position="98"/>
        <end position="115"/>
    </location>
</feature>
<evidence type="ECO:0000313" key="2">
    <source>
        <dbReference type="EMBL" id="JAW12016.1"/>
    </source>
</evidence>
<feature type="transmembrane region" description="Helical" evidence="1">
    <location>
        <begin position="187"/>
        <end position="211"/>
    </location>
</feature>
<protein>
    <submittedName>
        <fullName evidence="2">Uncharacterized protein</fullName>
    </submittedName>
</protein>
<feature type="transmembrane region" description="Helical" evidence="1">
    <location>
        <begin position="6"/>
        <end position="28"/>
    </location>
</feature>
<keyword evidence="1" id="KW-1133">Transmembrane helix</keyword>
<feature type="transmembrane region" description="Helical" evidence="1">
    <location>
        <begin position="231"/>
        <end position="251"/>
    </location>
</feature>
<reference evidence="2" key="1">
    <citation type="journal article" date="2018" name="PLoS Negl. Trop. Dis.">
        <title>An insight into the salivary gland and fat body transcriptome of Panstrongylus lignarius (Hemiptera: Heteroptera), the main vector of Chagas disease in Peru.</title>
        <authorList>
            <person name="Nevoa J.C."/>
            <person name="Mendes M.T."/>
            <person name="da Silva M.V."/>
            <person name="Soares S.C."/>
            <person name="Oliveira C.J.F."/>
            <person name="Ribeiro J.M.C."/>
        </authorList>
    </citation>
    <scope>NUCLEOTIDE SEQUENCE</scope>
</reference>
<dbReference type="AlphaFoldDB" id="A0A224XHP7"/>
<keyword evidence="1" id="KW-0472">Membrane</keyword>
<sequence length="272" mass="28290">MLDSSLLRFTFLVGSLFSGVASPLITFLFDSLISFDFTMVSFLSSIFFSSSTLFLGLSFTTVSDLETGRVTDGRGVEELLDRLESGLGVSDLMDSTDFGVSALVVLVFVVSSFKASVFGISLFGVSLVLGTSGLGVTGFGFSGLGVSDLSTSVVFDSGFLISGLVVSDTNVSSLSFSDLDVSFLEEFGTTVSGLLISSTVLTLATGTSVLLISDLAASSLELSDLKSVSGFVGSTLGMSTLLLVFISSFRLERLLCLSGRGLRAVIPANEGD</sequence>
<organism evidence="2">
    <name type="scientific">Panstrongylus lignarius</name>
    <dbReference type="NCBI Taxonomy" id="156445"/>
    <lineage>
        <taxon>Eukaryota</taxon>
        <taxon>Metazoa</taxon>
        <taxon>Ecdysozoa</taxon>
        <taxon>Arthropoda</taxon>
        <taxon>Hexapoda</taxon>
        <taxon>Insecta</taxon>
        <taxon>Pterygota</taxon>
        <taxon>Neoptera</taxon>
        <taxon>Paraneoptera</taxon>
        <taxon>Hemiptera</taxon>
        <taxon>Heteroptera</taxon>
        <taxon>Panheteroptera</taxon>
        <taxon>Cimicomorpha</taxon>
        <taxon>Reduviidae</taxon>
        <taxon>Triatominae</taxon>
        <taxon>Panstrongylus</taxon>
    </lineage>
</organism>
<evidence type="ECO:0000256" key="1">
    <source>
        <dbReference type="SAM" id="Phobius"/>
    </source>
</evidence>
<proteinExistence type="predicted"/>
<feature type="transmembrane region" description="Helical" evidence="1">
    <location>
        <begin position="40"/>
        <end position="59"/>
    </location>
</feature>
<dbReference type="EMBL" id="GFTR01004410">
    <property type="protein sequence ID" value="JAW12016.1"/>
    <property type="molecule type" value="Transcribed_RNA"/>
</dbReference>
<name>A0A224XHP7_9HEMI</name>
<feature type="transmembrane region" description="Helical" evidence="1">
    <location>
        <begin position="122"/>
        <end position="143"/>
    </location>
</feature>